<feature type="compositionally biased region" description="Polar residues" evidence="1">
    <location>
        <begin position="470"/>
        <end position="479"/>
    </location>
</feature>
<feature type="compositionally biased region" description="Polar residues" evidence="1">
    <location>
        <begin position="720"/>
        <end position="732"/>
    </location>
</feature>
<feature type="compositionally biased region" description="Polar residues" evidence="1">
    <location>
        <begin position="1209"/>
        <end position="1220"/>
    </location>
</feature>
<dbReference type="EMBL" id="BMAT01013225">
    <property type="protein sequence ID" value="GFS07845.1"/>
    <property type="molecule type" value="Genomic_DNA"/>
</dbReference>
<feature type="compositionally biased region" description="Low complexity" evidence="1">
    <location>
        <begin position="678"/>
        <end position="699"/>
    </location>
</feature>
<feature type="compositionally biased region" description="Low complexity" evidence="1">
    <location>
        <begin position="233"/>
        <end position="251"/>
    </location>
</feature>
<reference evidence="3 4" key="1">
    <citation type="journal article" date="2021" name="Elife">
        <title>Chloroplast acquisition without the gene transfer in kleptoplastic sea slugs, Plakobranchus ocellatus.</title>
        <authorList>
            <person name="Maeda T."/>
            <person name="Takahashi S."/>
            <person name="Yoshida T."/>
            <person name="Shimamura S."/>
            <person name="Takaki Y."/>
            <person name="Nagai Y."/>
            <person name="Toyoda A."/>
            <person name="Suzuki Y."/>
            <person name="Arimoto A."/>
            <person name="Ishii H."/>
            <person name="Satoh N."/>
            <person name="Nishiyama T."/>
            <person name="Hasebe M."/>
            <person name="Maruyama T."/>
            <person name="Minagawa J."/>
            <person name="Obokata J."/>
            <person name="Shigenobu S."/>
        </authorList>
    </citation>
    <scope>NUCLEOTIDE SEQUENCE [LARGE SCALE GENOMIC DNA]</scope>
</reference>
<keyword evidence="4" id="KW-1185">Reference proteome</keyword>
<feature type="compositionally biased region" description="Polar residues" evidence="1">
    <location>
        <begin position="556"/>
        <end position="590"/>
    </location>
</feature>
<feature type="compositionally biased region" description="Polar residues" evidence="1">
    <location>
        <begin position="597"/>
        <end position="630"/>
    </location>
</feature>
<feature type="region of interest" description="Disordered" evidence="1">
    <location>
        <begin position="953"/>
        <end position="1221"/>
    </location>
</feature>
<feature type="compositionally biased region" description="Low complexity" evidence="1">
    <location>
        <begin position="489"/>
        <end position="504"/>
    </location>
</feature>
<feature type="compositionally biased region" description="Basic and acidic residues" evidence="1">
    <location>
        <begin position="1119"/>
        <end position="1132"/>
    </location>
</feature>
<gene>
    <name evidence="3" type="ORF">ElyMa_006579100</name>
</gene>
<feature type="region of interest" description="Disordered" evidence="1">
    <location>
        <begin position="181"/>
        <end position="254"/>
    </location>
</feature>
<feature type="compositionally biased region" description="Polar residues" evidence="1">
    <location>
        <begin position="181"/>
        <end position="190"/>
    </location>
</feature>
<evidence type="ECO:0000259" key="2">
    <source>
        <dbReference type="Pfam" id="PF13926"/>
    </source>
</evidence>
<feature type="region of interest" description="Disordered" evidence="1">
    <location>
        <begin position="349"/>
        <end position="375"/>
    </location>
</feature>
<feature type="compositionally biased region" description="Low complexity" evidence="1">
    <location>
        <begin position="360"/>
        <end position="369"/>
    </location>
</feature>
<feature type="region of interest" description="Disordered" evidence="1">
    <location>
        <begin position="664"/>
        <end position="732"/>
    </location>
</feature>
<dbReference type="InterPro" id="IPR052466">
    <property type="entry name" value="DNA_MethProtect_Complex"/>
</dbReference>
<organism evidence="3 4">
    <name type="scientific">Elysia marginata</name>
    <dbReference type="NCBI Taxonomy" id="1093978"/>
    <lineage>
        <taxon>Eukaryota</taxon>
        <taxon>Metazoa</taxon>
        <taxon>Spiralia</taxon>
        <taxon>Lophotrochozoa</taxon>
        <taxon>Mollusca</taxon>
        <taxon>Gastropoda</taxon>
        <taxon>Heterobranchia</taxon>
        <taxon>Euthyneura</taxon>
        <taxon>Panpulmonata</taxon>
        <taxon>Sacoglossa</taxon>
        <taxon>Placobranchoidea</taxon>
        <taxon>Plakobranchidae</taxon>
        <taxon>Elysia</taxon>
    </lineage>
</organism>
<feature type="compositionally biased region" description="Pro residues" evidence="1">
    <location>
        <begin position="970"/>
        <end position="985"/>
    </location>
</feature>
<feature type="region of interest" description="Disordered" evidence="1">
    <location>
        <begin position="275"/>
        <end position="316"/>
    </location>
</feature>
<feature type="compositionally biased region" description="Low complexity" evidence="1">
    <location>
        <begin position="986"/>
        <end position="1007"/>
    </location>
</feature>
<feature type="compositionally biased region" description="Basic residues" evidence="1">
    <location>
        <begin position="1184"/>
        <end position="1193"/>
    </location>
</feature>
<feature type="compositionally biased region" description="Low complexity" evidence="1">
    <location>
        <begin position="280"/>
        <end position="306"/>
    </location>
</feature>
<sequence>MDPNQWNSYYGHPASGALPSVHPSLNRLDLTTAGLSHQFQAGRGVPSLQAVNYQALSGLPILDSLSPLTSGLSAQGHQLVFNSPTNRIASDPQTSLAAQSLTSPHQYESTSIGEVKSVGSRVPSENLGRNQLLEAARVWSGSAANFTSPTSLYNQFNAALFPQPVEVSAPAGHVSISPVLKSSQNQSVQQPHHYLQEPPPAHSSNVSASSRLPVVQRPPEHSMQAGTPELVFSNSRSTPASSQSATQASRTHQYTTHKAVVLGVGSNPFVQNLHRQTPVQQQQQQRQSHNHQQQQHGGYQQHTRGGAQDLSSGTSQSNLYGSYANLSSESQNFVNSASHHHQHINTGDVSYEAVSPAPPLQHQRQQQQPVSDISGHHQTLSLQLGQFSDLSSLTPDQASALAEKFQMDSRMQSNHQQQIHHSDIPGRSALSLQRQQASATPSLKIPSQQHQQQLQGTASEASHFQGRVMTESQSLSQMLSAGGRHTPGSQQQTLSTSSNSLLNTPVAPSPIQAMADSTTKPKRSRSRKKKVETAPLPVITPVASNSSGHSLALPQLHQQQQTAVPPSPSDMNQSKKSNLPHSHMQQQPLSQPGLEISSPSPHISTLSMAPTNSPQQSSYATVRTPSAPQNFSLNEHQHQVFQQNSLKPSQHNAAEIQQQAEFARAPSTYKQAKKSAAKSKTNVSAARRQQPQASPAFPQLADQRRVSGYTSEQQQQQKQGSEILSSSHMSTADGSYSKLLGQGQIFLEGVAYDHLQQPDHLLDEEESSSQQQQQHFQLDFDSQPFMDQLAAVPAPPSSSGYGSEVILTSLNAQDESVSHAGSALDANSRSLYQVDDMRPVALYTEQQHGDLAVNDVAFGMFSQDSQQTSLQEETPPVSEPEMTLTFVPQVVEDDELGHLATSSLSEPVPMLPKQQQNQPRVPSGPGASFAPPNDSFQNSFLSYLQGHKQETLSSVSSSAVTKKPQLPKYIPEPPRPKPPPPPPTSDKPTVSKDSSSFSSSTGGITSKRLGDAISTFADSASQKSASEKEGYSVQRTSDLAVKITLPKTKSKSRFGPFAESTLLKDSMQKNRERKKKRGKLSDSEEDFFEDSRPVQKKRPPPREKTPPPTRTSIGRKAKDKCLEMTKQNRDASDSDDDFGFGAAPSSKKSKAKGYKSDDSLYNSDEDPAWKPFDVDLNQGDVVEKRKKPRRQRARLPSVPKVSKPGGKGNTVTRPGQSSNAAGHLKVGTYMIEKKDLHNSESYPIWRMEENNLMKKFELKKGDAGRVKHVATGILSTWMPSMEKQFQTIKVREVEMKERGGVLAVEVLEEFRPFQGDAKSDNQHDDDPLVDPFSIYLQVFLSQALEPNFLTVIKETNETFYLDALDSIDGMIEKKCKEITKLARWEQTFKEALHRCPLMKEIDRPNLKQPCQASEFGSPPCIKSVFLSGLPYDRFLLTEKPMSGTNNPQEFMIGKVAAHYVRTYHSLYHFKYWLRQRCDAKVKMTKESNKSENLQDETILDKCLENRNWVLQLLDNLKNLLRGDETL</sequence>
<evidence type="ECO:0000313" key="3">
    <source>
        <dbReference type="EMBL" id="GFS07845.1"/>
    </source>
</evidence>
<accession>A0AAV4ICR1</accession>
<dbReference type="PANTHER" id="PTHR14709">
    <property type="entry name" value="GLUTAMINE AND SERINE-RICH PROTEIN 1-RELATED"/>
    <property type="match status" value="1"/>
</dbReference>
<evidence type="ECO:0000313" key="4">
    <source>
        <dbReference type="Proteomes" id="UP000762676"/>
    </source>
</evidence>
<dbReference type="PANTHER" id="PTHR14709:SF1">
    <property type="entry name" value="PROLINE-RICH PROTEIN 12"/>
    <property type="match status" value="1"/>
</dbReference>
<feature type="compositionally biased region" description="Basic residues" evidence="1">
    <location>
        <begin position="520"/>
        <end position="530"/>
    </location>
</feature>
<feature type="region of interest" description="Disordered" evidence="1">
    <location>
        <begin position="428"/>
        <end position="630"/>
    </location>
</feature>
<dbReference type="Proteomes" id="UP000762676">
    <property type="component" value="Unassembled WGS sequence"/>
</dbReference>
<feature type="compositionally biased region" description="Polar residues" evidence="1">
    <location>
        <begin position="430"/>
        <end position="462"/>
    </location>
</feature>
<dbReference type="Pfam" id="PF13926">
    <property type="entry name" value="DUF4211"/>
    <property type="match status" value="1"/>
</dbReference>
<feature type="domain" description="DUF4211" evidence="2">
    <location>
        <begin position="1323"/>
        <end position="1433"/>
    </location>
</feature>
<feature type="region of interest" description="Disordered" evidence="1">
    <location>
        <begin position="904"/>
        <end position="939"/>
    </location>
</feature>
<evidence type="ECO:0000256" key="1">
    <source>
        <dbReference type="SAM" id="MobiDB-lite"/>
    </source>
</evidence>
<dbReference type="InterPro" id="IPR025451">
    <property type="entry name" value="DUF4211"/>
</dbReference>
<comment type="caution">
    <text evidence="3">The sequence shown here is derived from an EMBL/GenBank/DDBJ whole genome shotgun (WGS) entry which is preliminary data.</text>
</comment>
<name>A0AAV4ICR1_9GAST</name>
<protein>
    <submittedName>
        <fullName evidence="3">Proline-rich protein 12</fullName>
    </submittedName>
</protein>
<proteinExistence type="predicted"/>